<evidence type="ECO:0000313" key="6">
    <source>
        <dbReference type="EMBL" id="ODQ90196.1"/>
    </source>
</evidence>
<sequence>MPRLEGSVSTWRDSIRRIEDLGFSTLSISDHLTAGWVMDPLTALTAAAEVTSHIRLLTLVLGNDFRHPVPLHKAFATLDVLSGGRVEIGLGAGWMESDYQAAGYPFDPASVRLARLEEAVTVIDGLFRPEPLEFNGSHYQISALVGLPAPVQQPRPPMMLGGGGRRALELAGRVADIVGVHARLRGARPDADAAADLRADRIAEKVEWVRGAWQAAGRPCDGPELQHSAYLVHVTDSPRAASRSVSSFADSLAADEAAMADSPAVLVGSIEGCVERLLERRERFGFSYFSLGGDVDMVAPIVARLAGT</sequence>
<evidence type="ECO:0000256" key="3">
    <source>
        <dbReference type="ARBA" id="ARBA00023002"/>
    </source>
</evidence>
<dbReference type="InterPro" id="IPR011251">
    <property type="entry name" value="Luciferase-like_dom"/>
</dbReference>
<proteinExistence type="predicted"/>
<protein>
    <recommendedName>
        <fullName evidence="5">Luciferase-like domain-containing protein</fullName>
    </recommendedName>
</protein>
<keyword evidence="7" id="KW-1185">Reference proteome</keyword>
<dbReference type="GO" id="GO:0046306">
    <property type="term" value="P:alkanesulfonate catabolic process"/>
    <property type="evidence" value="ECO:0007669"/>
    <property type="project" value="TreeGrafter"/>
</dbReference>
<keyword evidence="3" id="KW-0560">Oxidoreductase</keyword>
<keyword evidence="1" id="KW-0285">Flavoprotein</keyword>
<gene>
    <name evidence="6" type="ORF">BHQ18_12250</name>
</gene>
<dbReference type="Proteomes" id="UP000094053">
    <property type="component" value="Unassembled WGS sequence"/>
</dbReference>
<dbReference type="GO" id="GO:0008726">
    <property type="term" value="F:alkanesulfonate monooxygenase activity"/>
    <property type="evidence" value="ECO:0007669"/>
    <property type="project" value="TreeGrafter"/>
</dbReference>
<evidence type="ECO:0000256" key="2">
    <source>
        <dbReference type="ARBA" id="ARBA00022643"/>
    </source>
</evidence>
<evidence type="ECO:0000256" key="1">
    <source>
        <dbReference type="ARBA" id="ARBA00022630"/>
    </source>
</evidence>
<dbReference type="EMBL" id="MIHA01000007">
    <property type="protein sequence ID" value="ODQ90196.1"/>
    <property type="molecule type" value="Genomic_DNA"/>
</dbReference>
<dbReference type="STRING" id="1776.BHQ18_12250"/>
<dbReference type="SUPFAM" id="SSF51679">
    <property type="entry name" value="Bacterial luciferase-like"/>
    <property type="match status" value="1"/>
</dbReference>
<keyword evidence="2" id="KW-0288">FMN</keyword>
<dbReference type="NCBIfam" id="TIGR03621">
    <property type="entry name" value="F420_MSMEG_2516"/>
    <property type="match status" value="1"/>
</dbReference>
<dbReference type="Gene3D" id="3.20.20.30">
    <property type="entry name" value="Luciferase-like domain"/>
    <property type="match status" value="1"/>
</dbReference>
<dbReference type="PANTHER" id="PTHR42847">
    <property type="entry name" value="ALKANESULFONATE MONOOXYGENASE"/>
    <property type="match status" value="1"/>
</dbReference>
<name>A0A1E3RJY7_MYCFV</name>
<feature type="domain" description="Luciferase-like" evidence="5">
    <location>
        <begin position="10"/>
        <end position="254"/>
    </location>
</feature>
<evidence type="ECO:0000313" key="7">
    <source>
        <dbReference type="Proteomes" id="UP000094053"/>
    </source>
</evidence>
<keyword evidence="4" id="KW-0503">Monooxygenase</keyword>
<dbReference type="InterPro" id="IPR050172">
    <property type="entry name" value="SsuD_RutA_monooxygenase"/>
</dbReference>
<dbReference type="AlphaFoldDB" id="A0A1E3RJY7"/>
<comment type="caution">
    <text evidence="6">The sequence shown here is derived from an EMBL/GenBank/DDBJ whole genome shotgun (WGS) entry which is preliminary data.</text>
</comment>
<dbReference type="PANTHER" id="PTHR42847:SF4">
    <property type="entry name" value="ALKANESULFONATE MONOOXYGENASE-RELATED"/>
    <property type="match status" value="1"/>
</dbReference>
<evidence type="ECO:0000256" key="4">
    <source>
        <dbReference type="ARBA" id="ARBA00023033"/>
    </source>
</evidence>
<evidence type="ECO:0000259" key="5">
    <source>
        <dbReference type="Pfam" id="PF00296"/>
    </source>
</evidence>
<organism evidence="6 7">
    <name type="scientific">Mycolicibacterium flavescens</name>
    <name type="common">Mycobacterium flavescens</name>
    <dbReference type="NCBI Taxonomy" id="1776"/>
    <lineage>
        <taxon>Bacteria</taxon>
        <taxon>Bacillati</taxon>
        <taxon>Actinomycetota</taxon>
        <taxon>Actinomycetes</taxon>
        <taxon>Mycobacteriales</taxon>
        <taxon>Mycobacteriaceae</taxon>
        <taxon>Mycolicibacterium</taxon>
    </lineage>
</organism>
<accession>A0A1E3RJY7</accession>
<reference evidence="7" key="1">
    <citation type="submission" date="2016-09" db="EMBL/GenBank/DDBJ databases">
        <authorList>
            <person name="Greninger A.L."/>
            <person name="Jerome K.R."/>
            <person name="Mcnair B."/>
            <person name="Wallis C."/>
            <person name="Fang F."/>
        </authorList>
    </citation>
    <scope>NUCLEOTIDE SEQUENCE [LARGE SCALE GENOMIC DNA]</scope>
    <source>
        <strain evidence="7">M6</strain>
    </source>
</reference>
<dbReference type="InterPro" id="IPR019923">
    <property type="entry name" value="Lucif-like_OxRdtase_MSMEG_2516"/>
</dbReference>
<dbReference type="Pfam" id="PF00296">
    <property type="entry name" value="Bac_luciferase"/>
    <property type="match status" value="1"/>
</dbReference>
<dbReference type="InterPro" id="IPR036661">
    <property type="entry name" value="Luciferase-like_sf"/>
</dbReference>